<keyword evidence="11" id="KW-1185">Reference proteome</keyword>
<accession>A0ABY7QVA4</accession>
<keyword evidence="4 8" id="KW-0812">Transmembrane</keyword>
<dbReference type="Proteomes" id="UP001210339">
    <property type="component" value="Chromosome"/>
</dbReference>
<evidence type="ECO:0000256" key="6">
    <source>
        <dbReference type="ARBA" id="ARBA00023136"/>
    </source>
</evidence>
<feature type="transmembrane region" description="Helical" evidence="8">
    <location>
        <begin position="42"/>
        <end position="65"/>
    </location>
</feature>
<sequence>MKLFFEFVIASCATLSFAFYFNCPQKSLVYNALLGGFVWTLYSVLLNYSTYIFSAFISAVVMGCVAEQLARLLKMPATVFLLPGLVPLVPGAGMYYTMYNFIFQNYSAFVNEAVKTVFMAGALAAGVVVSSSVFKILRYYKL</sequence>
<protein>
    <submittedName>
        <fullName evidence="10">Threonine/serine exporter family protein</fullName>
    </submittedName>
</protein>
<keyword evidence="6 8" id="KW-0472">Membrane</keyword>
<evidence type="ECO:0000313" key="11">
    <source>
        <dbReference type="Proteomes" id="UP001210339"/>
    </source>
</evidence>
<dbReference type="Pfam" id="PF12821">
    <property type="entry name" value="ThrE_2"/>
    <property type="match status" value="1"/>
</dbReference>
<keyword evidence="2" id="KW-1003">Cell membrane</keyword>
<evidence type="ECO:0000256" key="3">
    <source>
        <dbReference type="ARBA" id="ARBA00022519"/>
    </source>
</evidence>
<feature type="domain" description="Threonine/Serine exporter ThrE" evidence="9">
    <location>
        <begin position="7"/>
        <end position="133"/>
    </location>
</feature>
<dbReference type="PANTHER" id="PTHR34390">
    <property type="entry name" value="UPF0442 PROTEIN YJJB-RELATED"/>
    <property type="match status" value="1"/>
</dbReference>
<evidence type="ECO:0000256" key="4">
    <source>
        <dbReference type="ARBA" id="ARBA00022692"/>
    </source>
</evidence>
<dbReference type="InterPro" id="IPR024528">
    <property type="entry name" value="ThrE_2"/>
</dbReference>
<evidence type="ECO:0000259" key="9">
    <source>
        <dbReference type="Pfam" id="PF12821"/>
    </source>
</evidence>
<evidence type="ECO:0000313" key="10">
    <source>
        <dbReference type="EMBL" id="WBW50722.1"/>
    </source>
</evidence>
<gene>
    <name evidence="10" type="ORF">O6R05_03995</name>
</gene>
<keyword evidence="5 8" id="KW-1133">Transmembrane helix</keyword>
<keyword evidence="3" id="KW-0997">Cell inner membrane</keyword>
<feature type="transmembrane region" description="Helical" evidence="8">
    <location>
        <begin position="77"/>
        <end position="97"/>
    </location>
</feature>
<evidence type="ECO:0000256" key="1">
    <source>
        <dbReference type="ARBA" id="ARBA00004651"/>
    </source>
</evidence>
<comment type="subcellular location">
    <subcellularLocation>
        <location evidence="1">Cell membrane</location>
        <topology evidence="1">Multi-pass membrane protein</topology>
    </subcellularLocation>
</comment>
<name>A0ABY7QVA4_9FIRM</name>
<dbReference type="RefSeq" id="WP_271192247.1">
    <property type="nucleotide sequence ID" value="NZ_CP115667.1"/>
</dbReference>
<dbReference type="EMBL" id="CP115667">
    <property type="protein sequence ID" value="WBW50722.1"/>
    <property type="molecule type" value="Genomic_DNA"/>
</dbReference>
<organism evidence="10 11">
    <name type="scientific">Peptoniphilus equinus</name>
    <dbReference type="NCBI Taxonomy" id="3016343"/>
    <lineage>
        <taxon>Bacteria</taxon>
        <taxon>Bacillati</taxon>
        <taxon>Bacillota</taxon>
        <taxon>Tissierellia</taxon>
        <taxon>Tissierellales</taxon>
        <taxon>Peptoniphilaceae</taxon>
        <taxon>Peptoniphilus</taxon>
    </lineage>
</organism>
<evidence type="ECO:0000256" key="2">
    <source>
        <dbReference type="ARBA" id="ARBA00022475"/>
    </source>
</evidence>
<dbReference type="PANTHER" id="PTHR34390:SF1">
    <property type="entry name" value="SUCCINATE TRANSPORTER SUBUNIT YJJB-RELATED"/>
    <property type="match status" value="1"/>
</dbReference>
<proteinExistence type="inferred from homology"/>
<comment type="similarity">
    <text evidence="7">Belongs to the ThrE exporter (TC 2.A.79) family.</text>
</comment>
<evidence type="ECO:0000256" key="5">
    <source>
        <dbReference type="ARBA" id="ARBA00022989"/>
    </source>
</evidence>
<evidence type="ECO:0000256" key="8">
    <source>
        <dbReference type="SAM" id="Phobius"/>
    </source>
</evidence>
<reference evidence="10 11" key="1">
    <citation type="submission" date="2023-01" db="EMBL/GenBank/DDBJ databases">
        <authorList>
            <person name="Lee S.H."/>
            <person name="Jung H.S."/>
            <person name="Yun J.U."/>
        </authorList>
    </citation>
    <scope>NUCLEOTIDE SEQUENCE [LARGE SCALE GENOMIC DNA]</scope>
    <source>
        <strain evidence="10 11">CBA3646</strain>
    </source>
</reference>
<dbReference type="InterPro" id="IPR050539">
    <property type="entry name" value="ThrE_Dicarb/AminoAcid_Exp"/>
</dbReference>
<evidence type="ECO:0000256" key="7">
    <source>
        <dbReference type="ARBA" id="ARBA00034125"/>
    </source>
</evidence>
<feature type="transmembrane region" description="Helical" evidence="8">
    <location>
        <begin position="117"/>
        <end position="137"/>
    </location>
</feature>